<evidence type="ECO:0000313" key="1">
    <source>
        <dbReference type="EMBL" id="BDD02223.1"/>
    </source>
</evidence>
<evidence type="ECO:0000313" key="2">
    <source>
        <dbReference type="Proteomes" id="UP001354989"/>
    </source>
</evidence>
<dbReference type="Pfam" id="PF08849">
    <property type="entry name" value="BrxA"/>
    <property type="match status" value="1"/>
</dbReference>
<dbReference type="InterPro" id="IPR023137">
    <property type="entry name" value="BrxA_sf"/>
</dbReference>
<proteinExistence type="predicted"/>
<dbReference type="EMBL" id="AP025299">
    <property type="protein sequence ID" value="BDD02223.1"/>
    <property type="molecule type" value="Genomic_DNA"/>
</dbReference>
<geneLocation type="plasmid" evidence="1 2">
    <name>pPP7</name>
</geneLocation>
<name>A0ABM7VMH5_9BACT</name>
<gene>
    <name evidence="1" type="ORF">PEPS_45030</name>
</gene>
<organism evidence="1 2">
    <name type="scientific">Persicobacter psychrovividus</name>
    <dbReference type="NCBI Taxonomy" id="387638"/>
    <lineage>
        <taxon>Bacteria</taxon>
        <taxon>Pseudomonadati</taxon>
        <taxon>Bacteroidota</taxon>
        <taxon>Cytophagia</taxon>
        <taxon>Cytophagales</taxon>
        <taxon>Persicobacteraceae</taxon>
        <taxon>Persicobacter</taxon>
    </lineage>
</organism>
<sequence length="193" mass="22525">MPNKKYSFTFTLSLLRLSEFSMVMNALLRGQGTKDELILNFGNGKIKTGSLLYSELSKRAKALTPEQQEFYLDADLPTQKLLALLAVCKVYPFIRDFILEVLRNKVLLFDDQLSRLDYDRFFENKKELHDEVLALSENTERKVRRAIFGILLEAGLIEGEDGQYQIQRPWVSGRLEQVIRQDKEEWLMVLLHH</sequence>
<evidence type="ECO:0008006" key="3">
    <source>
        <dbReference type="Google" id="ProtNLM"/>
    </source>
</evidence>
<protein>
    <recommendedName>
        <fullName evidence="3">DUF1819 family protein</fullName>
    </recommendedName>
</protein>
<keyword evidence="1" id="KW-0614">Plasmid</keyword>
<dbReference type="Proteomes" id="UP001354989">
    <property type="component" value="Plasmid pPP7"/>
</dbReference>
<keyword evidence="2" id="KW-1185">Reference proteome</keyword>
<reference evidence="1 2" key="1">
    <citation type="submission" date="2021-12" db="EMBL/GenBank/DDBJ databases">
        <title>Genome sequencing of bacteria with rrn-lacking chromosome and rrn-plasmid.</title>
        <authorList>
            <person name="Anda M."/>
            <person name="Iwasaki W."/>
        </authorList>
    </citation>
    <scope>NUCLEOTIDE SEQUENCE [LARGE SCALE GENOMIC DNA]</scope>
    <source>
        <strain evidence="1 2">NBRC 101262</strain>
        <plasmid evidence="1 2">pPP7</plasmid>
    </source>
</reference>
<accession>A0ABM7VMH5</accession>
<dbReference type="Gene3D" id="1.10.3540.10">
    <property type="entry name" value="uncharacterized protein from magnetospirillum magneticum domain"/>
    <property type="match status" value="1"/>
</dbReference>
<dbReference type="InterPro" id="IPR014948">
    <property type="entry name" value="BrxA"/>
</dbReference>